<dbReference type="GO" id="GO:0006545">
    <property type="term" value="P:glycine biosynthetic process"/>
    <property type="evidence" value="ECO:0007669"/>
    <property type="project" value="TreeGrafter"/>
</dbReference>
<comment type="cofactor">
    <cofactor evidence="1">
        <name>pyridoxal 5'-phosphate</name>
        <dbReference type="ChEBI" id="CHEBI:597326"/>
    </cofactor>
</comment>
<reference evidence="5" key="1">
    <citation type="submission" date="2021-01" db="EMBL/GenBank/DDBJ databases">
        <authorList>
            <person name="Corre E."/>
            <person name="Pelletier E."/>
            <person name="Niang G."/>
            <person name="Scheremetjew M."/>
            <person name="Finn R."/>
            <person name="Kale V."/>
            <person name="Holt S."/>
            <person name="Cochrane G."/>
            <person name="Meng A."/>
            <person name="Brown T."/>
            <person name="Cohen L."/>
        </authorList>
    </citation>
    <scope>NUCLEOTIDE SEQUENCE</scope>
    <source>
        <strain evidence="5">Pop2</strain>
    </source>
</reference>
<dbReference type="InterPro" id="IPR015424">
    <property type="entry name" value="PyrdxlP-dep_Trfase"/>
</dbReference>
<dbReference type="EMBL" id="HBGN01024392">
    <property type="protein sequence ID" value="CAD9339102.1"/>
    <property type="molecule type" value="Transcribed_RNA"/>
</dbReference>
<dbReference type="PANTHER" id="PTHR48097">
    <property type="entry name" value="L-THREONINE ALDOLASE-RELATED"/>
    <property type="match status" value="1"/>
</dbReference>
<proteinExistence type="inferred from homology"/>
<dbReference type="PANTHER" id="PTHR48097:SF9">
    <property type="entry name" value="L-THREONINE ALDOLASE"/>
    <property type="match status" value="1"/>
</dbReference>
<evidence type="ECO:0000256" key="3">
    <source>
        <dbReference type="ARBA" id="ARBA00022898"/>
    </source>
</evidence>
<name>A0A7S1ZHC4_9STRA</name>
<gene>
    <name evidence="5" type="ORF">DBRI1063_LOCUS15614</name>
</gene>
<keyword evidence="3" id="KW-0663">Pyridoxal phosphate</keyword>
<dbReference type="GO" id="GO:0006567">
    <property type="term" value="P:L-threonine catabolic process"/>
    <property type="evidence" value="ECO:0007669"/>
    <property type="project" value="TreeGrafter"/>
</dbReference>
<comment type="similarity">
    <text evidence="2">Belongs to the threonine aldolase family.</text>
</comment>
<accession>A0A7S1ZHC4</accession>
<dbReference type="Pfam" id="PF01212">
    <property type="entry name" value="Beta_elim_lyase"/>
    <property type="match status" value="1"/>
</dbReference>
<evidence type="ECO:0000313" key="5">
    <source>
        <dbReference type="EMBL" id="CAD9339102.1"/>
    </source>
</evidence>
<dbReference type="Gene3D" id="3.90.1150.10">
    <property type="entry name" value="Aspartate Aminotransferase, domain 1"/>
    <property type="match status" value="1"/>
</dbReference>
<dbReference type="GO" id="GO:0005829">
    <property type="term" value="C:cytosol"/>
    <property type="evidence" value="ECO:0007669"/>
    <property type="project" value="TreeGrafter"/>
</dbReference>
<protein>
    <recommendedName>
        <fullName evidence="4">Aromatic amino acid beta-eliminating lyase/threonine aldolase domain-containing protein</fullName>
    </recommendedName>
</protein>
<sequence>MPSGVMAQNIALLIHSKQKQQQQQQDLKSQQDVTFACHHTSHLLLHEHDAFTHLLQMKKPLIISTANEYDKTNGIHVPPARLEDVMHTFESLEQQGEDNDDATKVISTLILELPHREIGGKCTPWDDVLQIKQFLKDQNIAFHCDGARLVEAAAGYGLSLPEVAQPFDSIYISFYKGLDSIAGAMLLGNKDFCDEARIWLRRFGGNLYTLLPYAVSSWDGYRKHTLVDDDDDMTSTTKIVSFQEKQRKLTRIVQQLSSDAVVKKCIAFDPPTPETNMLHVYLKASKEHCEKARDETMIQTNIRVFHRIREVFSKGHPACDIGNFQCYLELTMGDGNVGLEDDVFLEGWKTFASCLSKLE</sequence>
<dbReference type="Gene3D" id="3.40.640.10">
    <property type="entry name" value="Type I PLP-dependent aspartate aminotransferase-like (Major domain)"/>
    <property type="match status" value="1"/>
</dbReference>
<feature type="domain" description="Aromatic amino acid beta-eliminating lyase/threonine aldolase" evidence="4">
    <location>
        <begin position="1"/>
        <end position="208"/>
    </location>
</feature>
<evidence type="ECO:0000256" key="2">
    <source>
        <dbReference type="ARBA" id="ARBA00006966"/>
    </source>
</evidence>
<dbReference type="SUPFAM" id="SSF53383">
    <property type="entry name" value="PLP-dependent transferases"/>
    <property type="match status" value="1"/>
</dbReference>
<dbReference type="AlphaFoldDB" id="A0A7S1ZHC4"/>
<dbReference type="InterPro" id="IPR015421">
    <property type="entry name" value="PyrdxlP-dep_Trfase_major"/>
</dbReference>
<dbReference type="InterPro" id="IPR001597">
    <property type="entry name" value="ArAA_b-elim_lyase/Thr_aldolase"/>
</dbReference>
<evidence type="ECO:0000256" key="1">
    <source>
        <dbReference type="ARBA" id="ARBA00001933"/>
    </source>
</evidence>
<evidence type="ECO:0000259" key="4">
    <source>
        <dbReference type="Pfam" id="PF01212"/>
    </source>
</evidence>
<dbReference type="GO" id="GO:0008732">
    <property type="term" value="F:L-allo-threonine aldolase activity"/>
    <property type="evidence" value="ECO:0007669"/>
    <property type="project" value="TreeGrafter"/>
</dbReference>
<organism evidence="5">
    <name type="scientific">Ditylum brightwellii</name>
    <dbReference type="NCBI Taxonomy" id="49249"/>
    <lineage>
        <taxon>Eukaryota</taxon>
        <taxon>Sar</taxon>
        <taxon>Stramenopiles</taxon>
        <taxon>Ochrophyta</taxon>
        <taxon>Bacillariophyta</taxon>
        <taxon>Mediophyceae</taxon>
        <taxon>Lithodesmiophycidae</taxon>
        <taxon>Lithodesmiales</taxon>
        <taxon>Lithodesmiaceae</taxon>
        <taxon>Ditylum</taxon>
    </lineage>
</organism>
<dbReference type="InterPro" id="IPR015422">
    <property type="entry name" value="PyrdxlP-dep_Trfase_small"/>
</dbReference>